<comment type="caution">
    <text evidence="3">The sequence shown here is derived from an EMBL/GenBank/DDBJ whole genome shotgun (WGS) entry which is preliminary data.</text>
</comment>
<dbReference type="EMBL" id="JAIVFQ010000014">
    <property type="protein sequence ID" value="MCC5599959.1"/>
    <property type="molecule type" value="Genomic_DNA"/>
</dbReference>
<feature type="compositionally biased region" description="Basic and acidic residues" evidence="2">
    <location>
        <begin position="1"/>
        <end position="18"/>
    </location>
</feature>
<sequence length="124" mass="13985">MPITDDRRNHDREKDDQCNSKNVGSRLGILEGQSLSIRHESDTVFYSNSEGRNKTGSWASLGGQATIGGIHRRLKELHEACLTVIDSQQKQLENSLHERKQLTAEIEDLYTLLGEALQDIPNKE</sequence>
<feature type="region of interest" description="Disordered" evidence="2">
    <location>
        <begin position="1"/>
        <end position="23"/>
    </location>
</feature>
<feature type="coiled-coil region" evidence="1">
    <location>
        <begin position="85"/>
        <end position="112"/>
    </location>
</feature>
<keyword evidence="4" id="KW-1185">Reference proteome</keyword>
<evidence type="ECO:0000313" key="3">
    <source>
        <dbReference type="EMBL" id="MCC5599959.1"/>
    </source>
</evidence>
<accession>A0ABS8I821</accession>
<keyword evidence="1" id="KW-0175">Coiled coil</keyword>
<evidence type="ECO:0000256" key="2">
    <source>
        <dbReference type="SAM" id="MobiDB-lite"/>
    </source>
</evidence>
<evidence type="ECO:0000256" key="1">
    <source>
        <dbReference type="SAM" id="Coils"/>
    </source>
</evidence>
<organism evidence="3 4">
    <name type="scientific">Nostoc favosum CHAB5714</name>
    <dbReference type="NCBI Taxonomy" id="2780399"/>
    <lineage>
        <taxon>Bacteria</taxon>
        <taxon>Bacillati</taxon>
        <taxon>Cyanobacteriota</taxon>
        <taxon>Cyanophyceae</taxon>
        <taxon>Nostocales</taxon>
        <taxon>Nostocaceae</taxon>
        <taxon>Nostoc</taxon>
        <taxon>Nostoc favosum</taxon>
    </lineage>
</organism>
<dbReference type="Proteomes" id="UP001199525">
    <property type="component" value="Unassembled WGS sequence"/>
</dbReference>
<gene>
    <name evidence="3" type="ORF">LC586_12140</name>
</gene>
<protein>
    <submittedName>
        <fullName evidence="3">Uncharacterized protein</fullName>
    </submittedName>
</protein>
<evidence type="ECO:0000313" key="4">
    <source>
        <dbReference type="Proteomes" id="UP001199525"/>
    </source>
</evidence>
<reference evidence="3 4" key="1">
    <citation type="journal article" date="2021" name="Microorganisms">
        <title>Genome Evolution of Filamentous Cyanobacterium Nostoc Species: From Facultative Symbiosis to Free Living.</title>
        <authorList>
            <person name="Huo D."/>
            <person name="Li H."/>
            <person name="Cai F."/>
            <person name="Guo X."/>
            <person name="Qiao Z."/>
            <person name="Wang W."/>
            <person name="Yu G."/>
            <person name="Li R."/>
        </authorList>
    </citation>
    <scope>NUCLEOTIDE SEQUENCE [LARGE SCALE GENOMIC DNA]</scope>
    <source>
        <strain evidence="3 4">CHAB 5714</strain>
    </source>
</reference>
<proteinExistence type="predicted"/>
<dbReference type="RefSeq" id="WP_229484775.1">
    <property type="nucleotide sequence ID" value="NZ_JAIVFQ010000014.1"/>
</dbReference>
<name>A0ABS8I821_9NOSO</name>